<protein>
    <submittedName>
        <fullName evidence="1">Uncharacterized protein</fullName>
    </submittedName>
</protein>
<proteinExistence type="predicted"/>
<dbReference type="EMBL" id="AP027041">
    <property type="protein sequence ID" value="BDU17768.1"/>
    <property type="molecule type" value="Genomic_DNA"/>
</dbReference>
<accession>A0ABM8DGP3</accession>
<gene>
    <name evidence="1" type="ORF">LA521A_29690</name>
</gene>
<dbReference type="RefSeq" id="WP_281779675.1">
    <property type="nucleotide sequence ID" value="NZ_AP027041.1"/>
</dbReference>
<keyword evidence="2" id="KW-1185">Reference proteome</keyword>
<organism evidence="1 2">
    <name type="scientific">Lysobacter auxotrophicus</name>
    <dbReference type="NCBI Taxonomy" id="2992573"/>
    <lineage>
        <taxon>Bacteria</taxon>
        <taxon>Pseudomonadati</taxon>
        <taxon>Pseudomonadota</taxon>
        <taxon>Gammaproteobacteria</taxon>
        <taxon>Lysobacterales</taxon>
        <taxon>Lysobacteraceae</taxon>
        <taxon>Lysobacter</taxon>
    </lineage>
</organism>
<name>A0ABM8DGP3_9GAMM</name>
<sequence>MDASAARIAVHRMHREGVADIPDALFANVSDRRFSVVRVRALSRKSGLCDAKRGRRRKLFSGAFAHPRRPVVGIATHACDRTVEPVRTPMRFRKPLKKSSLRIACRRVGRSVNFVVVVRRVAWNGGGDDAIPTCLKKK</sequence>
<evidence type="ECO:0000313" key="2">
    <source>
        <dbReference type="Proteomes" id="UP001317822"/>
    </source>
</evidence>
<dbReference type="Proteomes" id="UP001317822">
    <property type="component" value="Chromosome"/>
</dbReference>
<reference evidence="1 2" key="1">
    <citation type="journal article" date="2023" name="Int. J. Syst. Evol. Microbiol.">
        <title>Physiological and genomic analyses of cobalamin (vitamin B12)-auxotrophy of Lysobacter auxotrophicus sp. nov., a methionine-auxotrophic chitinolytic bacterium isolated from chitin-treated soil.</title>
        <authorList>
            <person name="Saito A."/>
            <person name="Dohra H."/>
            <person name="Hamada M."/>
            <person name="Moriuchi R."/>
            <person name="Kotsuchibashi Y."/>
            <person name="Mori K."/>
        </authorList>
    </citation>
    <scope>NUCLEOTIDE SEQUENCE [LARGE SCALE GENOMIC DNA]</scope>
    <source>
        <strain evidence="1 2">5-21a</strain>
    </source>
</reference>
<evidence type="ECO:0000313" key="1">
    <source>
        <dbReference type="EMBL" id="BDU17768.1"/>
    </source>
</evidence>